<evidence type="ECO:0000313" key="3">
    <source>
        <dbReference type="EMBL" id="RCW74759.1"/>
    </source>
</evidence>
<dbReference type="PANTHER" id="PTHR43377:SF1">
    <property type="entry name" value="BILIVERDIN REDUCTASE A"/>
    <property type="match status" value="1"/>
</dbReference>
<dbReference type="InterPro" id="IPR036291">
    <property type="entry name" value="NAD(P)-bd_dom_sf"/>
</dbReference>
<proteinExistence type="predicted"/>
<keyword evidence="4" id="KW-1185">Reference proteome</keyword>
<feature type="domain" description="GFO/IDH/MocA-like oxidoreductase" evidence="2">
    <location>
        <begin position="131"/>
        <end position="251"/>
    </location>
</feature>
<dbReference type="AlphaFoldDB" id="A0A368Y4V1"/>
<dbReference type="InterPro" id="IPR055170">
    <property type="entry name" value="GFO_IDH_MocA-like_dom"/>
</dbReference>
<gene>
    <name evidence="3" type="ORF">DFR57_10355</name>
</gene>
<evidence type="ECO:0000313" key="4">
    <source>
        <dbReference type="Proteomes" id="UP000252585"/>
    </source>
</evidence>
<dbReference type="RefSeq" id="WP_114351878.1">
    <property type="nucleotide sequence ID" value="NZ_QPJJ01000003.1"/>
</dbReference>
<dbReference type="SUPFAM" id="SSF55347">
    <property type="entry name" value="Glyceraldehyde-3-phosphate dehydrogenase-like, C-terminal domain"/>
    <property type="match status" value="1"/>
</dbReference>
<sequence length="337" mass="38327">MKHKIIVVGCGAMADIWIDYAKVRENAEIVALVDLDKEIALTKAKQKELKVPIFSDLKKAIKETNANLVFDVTIPAAHKKVVSTAVEEGCHVFGEKPMAESIADARDVWNIVEENNQVYNVMQNRRYLKQIRTLRKMLDDRIIGQISSIHADFFLGPHFGGFRETMEHPLILDMAIHTFDQARFISNADPISVYCHSYNAKGSWFKGDASAICIFEMSDGSIFHYKGSWSAEGYPTSWESDWRIIGEVGTVCWNGEDEPTAEVIDETLPKDFFSPMKRITYPNYWMGKEGHFGCLDEMFQALEEKRPAETNYKDNFKSMQMVFGAIESAEKGKKIIL</sequence>
<dbReference type="Gene3D" id="3.30.360.10">
    <property type="entry name" value="Dihydrodipicolinate Reductase, domain 2"/>
    <property type="match status" value="1"/>
</dbReference>
<comment type="caution">
    <text evidence="3">The sequence shown here is derived from an EMBL/GenBank/DDBJ whole genome shotgun (WGS) entry which is preliminary data.</text>
</comment>
<dbReference type="Pfam" id="PF01408">
    <property type="entry name" value="GFO_IDH_MocA"/>
    <property type="match status" value="1"/>
</dbReference>
<evidence type="ECO:0000259" key="1">
    <source>
        <dbReference type="Pfam" id="PF01408"/>
    </source>
</evidence>
<dbReference type="SUPFAM" id="SSF51735">
    <property type="entry name" value="NAD(P)-binding Rossmann-fold domains"/>
    <property type="match status" value="1"/>
</dbReference>
<protein>
    <submittedName>
        <fullName evidence="3">Putative dehydrogenase</fullName>
    </submittedName>
</protein>
<dbReference type="InterPro" id="IPR051450">
    <property type="entry name" value="Gfo/Idh/MocA_Oxidoreductases"/>
</dbReference>
<accession>A0A368Y4V1</accession>
<dbReference type="OrthoDB" id="9800252at2"/>
<dbReference type="Gene3D" id="3.40.50.720">
    <property type="entry name" value="NAD(P)-binding Rossmann-like Domain"/>
    <property type="match status" value="1"/>
</dbReference>
<dbReference type="PANTHER" id="PTHR43377">
    <property type="entry name" value="BILIVERDIN REDUCTASE A"/>
    <property type="match status" value="1"/>
</dbReference>
<dbReference type="InterPro" id="IPR000683">
    <property type="entry name" value="Gfo/Idh/MocA-like_OxRdtase_N"/>
</dbReference>
<organism evidence="3 4">
    <name type="scientific">Saliterribacillus persicus</name>
    <dbReference type="NCBI Taxonomy" id="930114"/>
    <lineage>
        <taxon>Bacteria</taxon>
        <taxon>Bacillati</taxon>
        <taxon>Bacillota</taxon>
        <taxon>Bacilli</taxon>
        <taxon>Bacillales</taxon>
        <taxon>Bacillaceae</taxon>
        <taxon>Saliterribacillus</taxon>
    </lineage>
</organism>
<dbReference type="Proteomes" id="UP000252585">
    <property type="component" value="Unassembled WGS sequence"/>
</dbReference>
<dbReference type="EMBL" id="QPJJ01000003">
    <property type="protein sequence ID" value="RCW74759.1"/>
    <property type="molecule type" value="Genomic_DNA"/>
</dbReference>
<feature type="domain" description="Gfo/Idh/MocA-like oxidoreductase N-terminal" evidence="1">
    <location>
        <begin position="4"/>
        <end position="121"/>
    </location>
</feature>
<name>A0A368Y4V1_9BACI</name>
<dbReference type="GO" id="GO:0000166">
    <property type="term" value="F:nucleotide binding"/>
    <property type="evidence" value="ECO:0007669"/>
    <property type="project" value="InterPro"/>
</dbReference>
<reference evidence="3 4" key="1">
    <citation type="submission" date="2018-07" db="EMBL/GenBank/DDBJ databases">
        <title>Genomic Encyclopedia of Type Strains, Phase IV (KMG-IV): sequencing the most valuable type-strain genomes for metagenomic binning, comparative biology and taxonomic classification.</title>
        <authorList>
            <person name="Goeker M."/>
        </authorList>
    </citation>
    <scope>NUCLEOTIDE SEQUENCE [LARGE SCALE GENOMIC DNA]</scope>
    <source>
        <strain evidence="3 4">DSM 27696</strain>
    </source>
</reference>
<evidence type="ECO:0000259" key="2">
    <source>
        <dbReference type="Pfam" id="PF22725"/>
    </source>
</evidence>
<dbReference type="Pfam" id="PF22725">
    <property type="entry name" value="GFO_IDH_MocA_C3"/>
    <property type="match status" value="1"/>
</dbReference>